<dbReference type="PROSITE" id="PS51707">
    <property type="entry name" value="CYTH"/>
    <property type="match status" value="1"/>
</dbReference>
<dbReference type="Gene3D" id="2.40.320.10">
    <property type="entry name" value="Hypothetical Protein Pfu-838710-001"/>
    <property type="match status" value="1"/>
</dbReference>
<dbReference type="RefSeq" id="WP_047884529.1">
    <property type="nucleotide sequence ID" value="NZ_CP071326.1"/>
</dbReference>
<dbReference type="Proteomes" id="UP000035909">
    <property type="component" value="Unassembled WGS sequence"/>
</dbReference>
<dbReference type="PANTHER" id="PTHR21028:SF2">
    <property type="entry name" value="CYTH DOMAIN-CONTAINING PROTEIN"/>
    <property type="match status" value="1"/>
</dbReference>
<name>A0A0J1HFJ0_9GAMM</name>
<dbReference type="InterPro" id="IPR033469">
    <property type="entry name" value="CYTH-like_dom_sf"/>
</dbReference>
<dbReference type="SMART" id="SM01118">
    <property type="entry name" value="CYTH"/>
    <property type="match status" value="1"/>
</dbReference>
<dbReference type="EMBL" id="LDOU01000006">
    <property type="protein sequence ID" value="KLV10364.1"/>
    <property type="molecule type" value="Genomic_DNA"/>
</dbReference>
<feature type="domain" description="CYTH" evidence="1">
    <location>
        <begin position="9"/>
        <end position="179"/>
    </location>
</feature>
<organism evidence="2 3">
    <name type="scientific">Photobacterium ganghwense</name>
    <dbReference type="NCBI Taxonomy" id="320778"/>
    <lineage>
        <taxon>Bacteria</taxon>
        <taxon>Pseudomonadati</taxon>
        <taxon>Pseudomonadota</taxon>
        <taxon>Gammaproteobacteria</taxon>
        <taxon>Vibrionales</taxon>
        <taxon>Vibrionaceae</taxon>
        <taxon>Photobacterium</taxon>
    </lineage>
</organism>
<evidence type="ECO:0000313" key="2">
    <source>
        <dbReference type="EMBL" id="KLV10364.1"/>
    </source>
</evidence>
<dbReference type="Pfam" id="PF01928">
    <property type="entry name" value="CYTH"/>
    <property type="match status" value="1"/>
</dbReference>
<accession>A0A0J1HFJ0</accession>
<reference evidence="2 3" key="1">
    <citation type="submission" date="2015-05" db="EMBL/GenBank/DDBJ databases">
        <title>Photobacterium galathea sp. nov.</title>
        <authorList>
            <person name="Machado H."/>
            <person name="Gram L."/>
        </authorList>
    </citation>
    <scope>NUCLEOTIDE SEQUENCE [LARGE SCALE GENOMIC DNA]</scope>
    <source>
        <strain evidence="2 3">DSM 22954</strain>
    </source>
</reference>
<dbReference type="NCBIfam" id="TIGR00318">
    <property type="entry name" value="cyaB"/>
    <property type="match status" value="1"/>
</dbReference>
<dbReference type="PATRIC" id="fig|320778.3.peg.1596"/>
<sequence>MSSEHFQGKYEVELKYRLASKSAFLAQLKQMPHEVMLEENVESDTFFDTPSRTYAKQGKLVSIRSMSPSGIQLWIVKGPEPDRCEAVNITDADKACSMLLTMGLDPVLQTSKTRSIYFLGEFHITVDSLAGIGDFAEFAIMTDDEAKLDGYREQLTTMAAQFGLQDSDRECRSYRDMQA</sequence>
<dbReference type="SUPFAM" id="SSF55154">
    <property type="entry name" value="CYTH-like phosphatases"/>
    <property type="match status" value="1"/>
</dbReference>
<dbReference type="PANTHER" id="PTHR21028">
    <property type="entry name" value="SI:CH211-156B7.4"/>
    <property type="match status" value="1"/>
</dbReference>
<evidence type="ECO:0000259" key="1">
    <source>
        <dbReference type="PROSITE" id="PS51707"/>
    </source>
</evidence>
<gene>
    <name evidence="2" type="ORF">ABT57_07375</name>
</gene>
<dbReference type="AlphaFoldDB" id="A0A0J1HFJ0"/>
<dbReference type="STRING" id="320778.ABT57_07375"/>
<dbReference type="CDD" id="cd07890">
    <property type="entry name" value="CYTH-like_AC_IV-like"/>
    <property type="match status" value="1"/>
</dbReference>
<keyword evidence="3" id="KW-1185">Reference proteome</keyword>
<protein>
    <submittedName>
        <fullName evidence="2">Adenylate cyclase</fullName>
    </submittedName>
</protein>
<dbReference type="InterPro" id="IPR008173">
    <property type="entry name" value="Adenylyl_cyclase_CyaB"/>
</dbReference>
<comment type="caution">
    <text evidence="2">The sequence shown here is derived from an EMBL/GenBank/DDBJ whole genome shotgun (WGS) entry which is preliminary data.</text>
</comment>
<dbReference type="InterPro" id="IPR023577">
    <property type="entry name" value="CYTH_domain"/>
</dbReference>
<proteinExistence type="predicted"/>
<evidence type="ECO:0000313" key="3">
    <source>
        <dbReference type="Proteomes" id="UP000035909"/>
    </source>
</evidence>
<dbReference type="OrthoDB" id="8443111at2"/>